<dbReference type="AlphaFoldDB" id="A0A914DTW2"/>
<reference evidence="2" key="1">
    <citation type="submission" date="2022-11" db="UniProtKB">
        <authorList>
            <consortium name="WormBaseParasite"/>
        </authorList>
    </citation>
    <scope>IDENTIFICATION</scope>
</reference>
<proteinExistence type="predicted"/>
<accession>A0A914DTW2</accession>
<sequence length="70" mass="7917">MRLITESKCHLKCPVGHESSIENTTGQTNTKLKVAGALLIELVPFEKYPCPTAAYDPDDRCRTRIRWGKK</sequence>
<dbReference type="WBParaSite" id="ACRNAN_scaffold3749.g24498.t1">
    <property type="protein sequence ID" value="ACRNAN_scaffold3749.g24498.t1"/>
    <property type="gene ID" value="ACRNAN_scaffold3749.g24498"/>
</dbReference>
<protein>
    <submittedName>
        <fullName evidence="2">Uncharacterized protein</fullName>
    </submittedName>
</protein>
<organism evidence="1 2">
    <name type="scientific">Acrobeloides nanus</name>
    <dbReference type="NCBI Taxonomy" id="290746"/>
    <lineage>
        <taxon>Eukaryota</taxon>
        <taxon>Metazoa</taxon>
        <taxon>Ecdysozoa</taxon>
        <taxon>Nematoda</taxon>
        <taxon>Chromadorea</taxon>
        <taxon>Rhabditida</taxon>
        <taxon>Tylenchina</taxon>
        <taxon>Cephalobomorpha</taxon>
        <taxon>Cephaloboidea</taxon>
        <taxon>Cephalobidae</taxon>
        <taxon>Acrobeloides</taxon>
    </lineage>
</organism>
<name>A0A914DTW2_9BILA</name>
<keyword evidence="1" id="KW-1185">Reference proteome</keyword>
<dbReference type="Proteomes" id="UP000887540">
    <property type="component" value="Unplaced"/>
</dbReference>
<evidence type="ECO:0000313" key="2">
    <source>
        <dbReference type="WBParaSite" id="ACRNAN_scaffold3749.g24498.t1"/>
    </source>
</evidence>
<evidence type="ECO:0000313" key="1">
    <source>
        <dbReference type="Proteomes" id="UP000887540"/>
    </source>
</evidence>